<geneLocation type="plasmid" evidence="9 11">
    <name>2</name>
</geneLocation>
<evidence type="ECO:0000256" key="3">
    <source>
        <dbReference type="ARBA" id="ARBA00022475"/>
    </source>
</evidence>
<keyword evidence="5 8" id="KW-0812">Transmembrane</keyword>
<feature type="transmembrane region" description="Helical" evidence="8">
    <location>
        <begin position="160"/>
        <end position="189"/>
    </location>
</feature>
<evidence type="ECO:0000256" key="4">
    <source>
        <dbReference type="ARBA" id="ARBA00022519"/>
    </source>
</evidence>
<dbReference type="Pfam" id="PF02653">
    <property type="entry name" value="BPD_transp_2"/>
    <property type="match status" value="1"/>
</dbReference>
<keyword evidence="2" id="KW-0813">Transport</keyword>
<dbReference type="KEGG" id="hje:HacjB3_19018"/>
<dbReference type="PANTHER" id="PTHR32196:SF21">
    <property type="entry name" value="ABC TRANSPORTER PERMEASE PROTEIN YPHD-RELATED"/>
    <property type="match status" value="1"/>
</dbReference>
<evidence type="ECO:0000313" key="11">
    <source>
        <dbReference type="Proteomes" id="UP000000390"/>
    </source>
</evidence>
<evidence type="ECO:0000256" key="1">
    <source>
        <dbReference type="ARBA" id="ARBA00004651"/>
    </source>
</evidence>
<reference evidence="10 12" key="2">
    <citation type="journal article" date="2014" name="PLoS Genet.">
        <title>Phylogenetically driven sequencing of extremely halophilic archaea reveals strategies for static and dynamic osmo-response.</title>
        <authorList>
            <person name="Becker E.A."/>
            <person name="Seitzer P.M."/>
            <person name="Tritt A."/>
            <person name="Larsen D."/>
            <person name="Krusor M."/>
            <person name="Yao A.I."/>
            <person name="Wu D."/>
            <person name="Madern D."/>
            <person name="Eisen J.A."/>
            <person name="Darling A.E."/>
            <person name="Facciotti M.T."/>
        </authorList>
    </citation>
    <scope>NUCLEOTIDE SEQUENCE [LARGE SCALE GENOMIC DNA]</scope>
    <source>
        <strain evidence="10">B3</strain>
        <strain evidence="12">DSM 18796 / CECT 7217 / JCM 14584 / KCTC 4019 / B3</strain>
    </source>
</reference>
<dbReference type="HOGENOM" id="CLU_028880_4_0_2"/>
<evidence type="ECO:0000256" key="8">
    <source>
        <dbReference type="SAM" id="Phobius"/>
    </source>
</evidence>
<dbReference type="PANTHER" id="PTHR32196">
    <property type="entry name" value="ABC TRANSPORTER PERMEASE PROTEIN YPHD-RELATED-RELATED"/>
    <property type="match status" value="1"/>
</dbReference>
<dbReference type="Proteomes" id="UP000011645">
    <property type="component" value="Unassembled WGS sequence"/>
</dbReference>
<evidence type="ECO:0000256" key="7">
    <source>
        <dbReference type="ARBA" id="ARBA00023136"/>
    </source>
</evidence>
<evidence type="ECO:0000313" key="10">
    <source>
        <dbReference type="EMBL" id="ELY41704.1"/>
    </source>
</evidence>
<dbReference type="EMBL" id="CP002064">
    <property type="protein sequence ID" value="ADJ17141.1"/>
    <property type="molecule type" value="Genomic_DNA"/>
</dbReference>
<dbReference type="InterPro" id="IPR001851">
    <property type="entry name" value="ABC_transp_permease"/>
</dbReference>
<dbReference type="GO" id="GO:0005886">
    <property type="term" value="C:plasma membrane"/>
    <property type="evidence" value="ECO:0007669"/>
    <property type="project" value="UniProtKB-SubCell"/>
</dbReference>
<feature type="transmembrane region" description="Helical" evidence="8">
    <location>
        <begin position="250"/>
        <end position="268"/>
    </location>
</feature>
<feature type="transmembrane region" description="Helical" evidence="8">
    <location>
        <begin position="220"/>
        <end position="238"/>
    </location>
</feature>
<dbReference type="GeneID" id="9421588"/>
<dbReference type="GO" id="GO:0022857">
    <property type="term" value="F:transmembrane transporter activity"/>
    <property type="evidence" value="ECO:0007669"/>
    <property type="project" value="InterPro"/>
</dbReference>
<keyword evidence="9" id="KW-0614">Plasmid</keyword>
<feature type="transmembrane region" description="Helical" evidence="8">
    <location>
        <begin position="52"/>
        <end position="71"/>
    </location>
</feature>
<feature type="transmembrane region" description="Helical" evidence="8">
    <location>
        <begin position="127"/>
        <end position="148"/>
    </location>
</feature>
<dbReference type="OrthoDB" id="30958at2157"/>
<proteinExistence type="predicted"/>
<organism evidence="9 11">
    <name type="scientific">Halalkalicoccus jeotgali (strain DSM 18796 / CECT 7217 / JCM 14584 / KCTC 4019 / B3)</name>
    <dbReference type="NCBI Taxonomy" id="795797"/>
    <lineage>
        <taxon>Archaea</taxon>
        <taxon>Methanobacteriati</taxon>
        <taxon>Methanobacteriota</taxon>
        <taxon>Stenosarchaea group</taxon>
        <taxon>Halobacteria</taxon>
        <taxon>Halobacteriales</taxon>
        <taxon>Halococcaceae</taxon>
        <taxon>Halalkalicoccus</taxon>
    </lineage>
</organism>
<comment type="subcellular location">
    <subcellularLocation>
        <location evidence="1">Cell membrane</location>
        <topology evidence="1">Multi-pass membrane protein</topology>
    </subcellularLocation>
</comment>
<reference evidence="9 11" key="1">
    <citation type="journal article" date="2010" name="J. Bacteriol.">
        <title>Complete genome sequence of Halalkalicoccus jeotgali B3(T), an extremely halophilic archaeon.</title>
        <authorList>
            <person name="Roh S.W."/>
            <person name="Nam Y.D."/>
            <person name="Nam S.H."/>
            <person name="Choi S.H."/>
            <person name="Park H.S."/>
            <person name="Bae J.W."/>
        </authorList>
    </citation>
    <scope>NUCLEOTIDE SEQUENCE [LARGE SCALE GENOMIC DNA]</scope>
    <source>
        <strain evidence="9">B3</strain>
        <strain evidence="11">DSM 18796 / CECT 7217 / JCM 14584 / KCTC 4019 / B3</strain>
        <plasmid evidence="11">2</plasmid>
    </source>
</reference>
<evidence type="ECO:0000256" key="5">
    <source>
        <dbReference type="ARBA" id="ARBA00022692"/>
    </source>
</evidence>
<evidence type="ECO:0000256" key="2">
    <source>
        <dbReference type="ARBA" id="ARBA00022448"/>
    </source>
</evidence>
<keyword evidence="3" id="KW-1003">Cell membrane</keyword>
<dbReference type="PATRIC" id="fig|795797.18.peg.3677"/>
<keyword evidence="6 8" id="KW-1133">Transmembrane helix</keyword>
<keyword evidence="7 8" id="KW-0472">Membrane</keyword>
<protein>
    <submittedName>
        <fullName evidence="9">Sugar ABC transporter membrane protein</fullName>
    </submittedName>
</protein>
<accession>D8JCN4</accession>
<evidence type="ECO:0000256" key="6">
    <source>
        <dbReference type="ARBA" id="ARBA00022989"/>
    </source>
</evidence>
<sequence>MSSQNIEVFDRVLNLGQLSWRDHIVLVSLLALMGLFSLTSSYFLTIENLLNIARQTAVVAVLGVGLTMVIISAEIDVSVGSVMALSAVLAAMALNAGFGWIGAVVVALGVGTIVGLTNGFFTVYFGIPSFLVTLGMLAAARGAALIVTGTETIVVRDPGFFNVFAGSIGPIPAIVIWAGLAVVLVHYVLSYTRFGRHIYTTGDDSQAARYNGIDTAKVKLTTLGVTGTLAGFAGLLMIGRLSAARPDMGMGIELAVIAAVILGGTSLFGGRGWVTGTIIGALLLSVIDNGLLLHGFGTSHQEFFRGIVIILAVALRAEEQSGEWL</sequence>
<name>D8JCN4_HALJB</name>
<keyword evidence="4" id="KW-0997">Cell inner membrane</keyword>
<feature type="transmembrane region" description="Helical" evidence="8">
    <location>
        <begin position="24"/>
        <end position="45"/>
    </location>
</feature>
<gene>
    <name evidence="9" type="ordered locus">HacjB3_19018</name>
    <name evidence="10" type="ORF">C497_00405</name>
</gene>
<keyword evidence="12" id="KW-1185">Reference proteome</keyword>
<dbReference type="eggNOG" id="arCOG00263">
    <property type="taxonomic scope" value="Archaea"/>
</dbReference>
<evidence type="ECO:0000313" key="12">
    <source>
        <dbReference type="Proteomes" id="UP000011645"/>
    </source>
</evidence>
<dbReference type="RefSeq" id="WP_008413643.1">
    <property type="nucleotide sequence ID" value="NC_014299.1"/>
</dbReference>
<dbReference type="EMBL" id="AOHV01000002">
    <property type="protein sequence ID" value="ELY41704.1"/>
    <property type="molecule type" value="Genomic_DNA"/>
</dbReference>
<dbReference type="CDD" id="cd06579">
    <property type="entry name" value="TM_PBP1_transp_AraH_like"/>
    <property type="match status" value="1"/>
</dbReference>
<dbReference type="Proteomes" id="UP000000390">
    <property type="component" value="Plasmid 2"/>
</dbReference>
<evidence type="ECO:0000313" key="9">
    <source>
        <dbReference type="EMBL" id="ADJ17141.1"/>
    </source>
</evidence>
<dbReference type="AlphaFoldDB" id="D8JCN4"/>